<evidence type="ECO:0000313" key="2">
    <source>
        <dbReference type="Proteomes" id="UP000789860"/>
    </source>
</evidence>
<evidence type="ECO:0000313" key="1">
    <source>
        <dbReference type="EMBL" id="CAG8700962.1"/>
    </source>
</evidence>
<keyword evidence="2" id="KW-1185">Reference proteome</keyword>
<accession>A0ACA9PB24</accession>
<proteinExistence type="predicted"/>
<dbReference type="EMBL" id="CAJVPM010039465">
    <property type="protein sequence ID" value="CAG8700962.1"/>
    <property type="molecule type" value="Genomic_DNA"/>
</dbReference>
<protein>
    <submittedName>
        <fullName evidence="1">4987_t:CDS:1</fullName>
    </submittedName>
</protein>
<organism evidence="1 2">
    <name type="scientific">Scutellospora calospora</name>
    <dbReference type="NCBI Taxonomy" id="85575"/>
    <lineage>
        <taxon>Eukaryota</taxon>
        <taxon>Fungi</taxon>
        <taxon>Fungi incertae sedis</taxon>
        <taxon>Mucoromycota</taxon>
        <taxon>Glomeromycotina</taxon>
        <taxon>Glomeromycetes</taxon>
        <taxon>Diversisporales</taxon>
        <taxon>Gigasporaceae</taxon>
        <taxon>Scutellospora</taxon>
    </lineage>
</organism>
<feature type="non-terminal residue" evidence="1">
    <location>
        <position position="157"/>
    </location>
</feature>
<gene>
    <name evidence="1" type="ORF">SCALOS_LOCUS10493</name>
</gene>
<reference evidence="1" key="1">
    <citation type="submission" date="2021-06" db="EMBL/GenBank/DDBJ databases">
        <authorList>
            <person name="Kallberg Y."/>
            <person name="Tangrot J."/>
            <person name="Rosling A."/>
        </authorList>
    </citation>
    <scope>NUCLEOTIDE SEQUENCE</scope>
    <source>
        <strain evidence="1">AU212A</strain>
    </source>
</reference>
<sequence length="157" mass="17801">RYKDFGSALHIQLDDKLPANTEFNLVINYTTLKQGVAVQWLEPIQTAGKKYPYLFTHCHPVNLQKFISHISHISHSFPYHTPAIKLSYNAIIQVPQPLRALMSAIEVCEELNLEANTKIYKFKQTVKIPSYLIALAIGNLVGEKIGPRSTVWSEPEV</sequence>
<feature type="non-terminal residue" evidence="1">
    <location>
        <position position="1"/>
    </location>
</feature>
<name>A0ACA9PB24_9GLOM</name>
<comment type="caution">
    <text evidence="1">The sequence shown here is derived from an EMBL/GenBank/DDBJ whole genome shotgun (WGS) entry which is preliminary data.</text>
</comment>
<dbReference type="Proteomes" id="UP000789860">
    <property type="component" value="Unassembled WGS sequence"/>
</dbReference>